<keyword evidence="2" id="KW-1185">Reference proteome</keyword>
<gene>
    <name evidence="1" type="ORF">DPMN_070472</name>
</gene>
<organism evidence="1 2">
    <name type="scientific">Dreissena polymorpha</name>
    <name type="common">Zebra mussel</name>
    <name type="synonym">Mytilus polymorpha</name>
    <dbReference type="NCBI Taxonomy" id="45954"/>
    <lineage>
        <taxon>Eukaryota</taxon>
        <taxon>Metazoa</taxon>
        <taxon>Spiralia</taxon>
        <taxon>Lophotrochozoa</taxon>
        <taxon>Mollusca</taxon>
        <taxon>Bivalvia</taxon>
        <taxon>Autobranchia</taxon>
        <taxon>Heteroconchia</taxon>
        <taxon>Euheterodonta</taxon>
        <taxon>Imparidentia</taxon>
        <taxon>Neoheterodontei</taxon>
        <taxon>Myida</taxon>
        <taxon>Dreissenoidea</taxon>
        <taxon>Dreissenidae</taxon>
        <taxon>Dreissena</taxon>
    </lineage>
</organism>
<comment type="caution">
    <text evidence="1">The sequence shown here is derived from an EMBL/GenBank/DDBJ whole genome shotgun (WGS) entry which is preliminary data.</text>
</comment>
<accession>A0A9D4BVN4</accession>
<dbReference type="Proteomes" id="UP000828390">
    <property type="component" value="Unassembled WGS sequence"/>
</dbReference>
<sequence length="109" mass="12300">MKGLLNFADLESSMLNAVKDSVHYAPHVKAVDEQPTEELICPQNMSPTKEASALSPINDFIDIPVVKYNLGIQCTVTVKENNLTGFEIRKKQTVLIFFYRKCSHLNMNN</sequence>
<reference evidence="1" key="2">
    <citation type="submission" date="2020-11" db="EMBL/GenBank/DDBJ databases">
        <authorList>
            <person name="McCartney M.A."/>
            <person name="Auch B."/>
            <person name="Kono T."/>
            <person name="Mallez S."/>
            <person name="Becker A."/>
            <person name="Gohl D.M."/>
            <person name="Silverstein K.A.T."/>
            <person name="Koren S."/>
            <person name="Bechman K.B."/>
            <person name="Herman A."/>
            <person name="Abrahante J.E."/>
            <person name="Garbe J."/>
        </authorList>
    </citation>
    <scope>NUCLEOTIDE SEQUENCE</scope>
    <source>
        <strain evidence="1">Duluth1</strain>
        <tissue evidence="1">Whole animal</tissue>
    </source>
</reference>
<proteinExistence type="predicted"/>
<protein>
    <submittedName>
        <fullName evidence="1">Uncharacterized protein</fullName>
    </submittedName>
</protein>
<dbReference type="EMBL" id="JAIWYP010000014">
    <property type="protein sequence ID" value="KAH3710974.1"/>
    <property type="molecule type" value="Genomic_DNA"/>
</dbReference>
<name>A0A9D4BVN4_DREPO</name>
<evidence type="ECO:0000313" key="1">
    <source>
        <dbReference type="EMBL" id="KAH3710974.1"/>
    </source>
</evidence>
<evidence type="ECO:0000313" key="2">
    <source>
        <dbReference type="Proteomes" id="UP000828390"/>
    </source>
</evidence>
<dbReference type="AlphaFoldDB" id="A0A9D4BVN4"/>
<reference evidence="1" key="1">
    <citation type="journal article" date="2019" name="bioRxiv">
        <title>The Genome of the Zebra Mussel, Dreissena polymorpha: A Resource for Invasive Species Research.</title>
        <authorList>
            <person name="McCartney M.A."/>
            <person name="Auch B."/>
            <person name="Kono T."/>
            <person name="Mallez S."/>
            <person name="Zhang Y."/>
            <person name="Obille A."/>
            <person name="Becker A."/>
            <person name="Abrahante J.E."/>
            <person name="Garbe J."/>
            <person name="Badalamenti J.P."/>
            <person name="Herman A."/>
            <person name="Mangelson H."/>
            <person name="Liachko I."/>
            <person name="Sullivan S."/>
            <person name="Sone E.D."/>
            <person name="Koren S."/>
            <person name="Silverstein K.A.T."/>
            <person name="Beckman K.B."/>
            <person name="Gohl D.M."/>
        </authorList>
    </citation>
    <scope>NUCLEOTIDE SEQUENCE</scope>
    <source>
        <strain evidence="1">Duluth1</strain>
        <tissue evidence="1">Whole animal</tissue>
    </source>
</reference>